<feature type="compositionally biased region" description="Polar residues" evidence="1">
    <location>
        <begin position="640"/>
        <end position="655"/>
    </location>
</feature>
<dbReference type="AlphaFoldDB" id="A0A7C5U5G4"/>
<keyword evidence="2" id="KW-0812">Transmembrane</keyword>
<accession>A0A7C5U5G4</accession>
<comment type="caution">
    <text evidence="3">The sequence shown here is derived from an EMBL/GenBank/DDBJ whole genome shotgun (WGS) entry which is preliminary data.</text>
</comment>
<feature type="compositionally biased region" description="Acidic residues" evidence="1">
    <location>
        <begin position="671"/>
        <end position="682"/>
    </location>
</feature>
<evidence type="ECO:0000313" key="3">
    <source>
        <dbReference type="EMBL" id="HHR33581.1"/>
    </source>
</evidence>
<feature type="transmembrane region" description="Helical" evidence="2">
    <location>
        <begin position="12"/>
        <end position="34"/>
    </location>
</feature>
<feature type="region of interest" description="Disordered" evidence="1">
    <location>
        <begin position="638"/>
        <end position="721"/>
    </location>
</feature>
<feature type="compositionally biased region" description="Basic and acidic residues" evidence="1">
    <location>
        <begin position="710"/>
        <end position="721"/>
    </location>
</feature>
<protein>
    <submittedName>
        <fullName evidence="3">Uncharacterized protein</fullName>
    </submittedName>
</protein>
<reference evidence="3" key="1">
    <citation type="journal article" date="2020" name="mSystems">
        <title>Genome- and Community-Level Interaction Insights into Carbon Utilization and Element Cycling Functions of Hydrothermarchaeota in Hydrothermal Sediment.</title>
        <authorList>
            <person name="Zhou Z."/>
            <person name="Liu Y."/>
            <person name="Xu W."/>
            <person name="Pan J."/>
            <person name="Luo Z.H."/>
            <person name="Li M."/>
        </authorList>
    </citation>
    <scope>NUCLEOTIDE SEQUENCE [LARGE SCALE GENOMIC DNA]</scope>
    <source>
        <strain evidence="3">SpSt-1088</strain>
    </source>
</reference>
<proteinExistence type="predicted"/>
<feature type="compositionally biased region" description="Acidic residues" evidence="1">
    <location>
        <begin position="693"/>
        <end position="709"/>
    </location>
</feature>
<evidence type="ECO:0000256" key="2">
    <source>
        <dbReference type="SAM" id="Phobius"/>
    </source>
</evidence>
<sequence>MKEKKGVKNIYKFFITLSAVVAFVVISLFGAVVLQSKKAVLEKSVGSFKMLSVREVFENNFKDVKVQVGVFSNPRITGLDEMKNVYTLEIQKNGDIKLFINGAAVQMPVDQQYAEWYKNALLNFIKNNPPEDYKTTKPDIIFEHMKDYNEEYVVDNDKEYIVLKGRSDTDDIEMWFLFKRVNNKLKFFVDRVFTNGTELSGFKKTAFLASIYQVEKKTLKMNLIDIVKSSKLVDFPDVELSSVFDNLKNVRWTVKDEDKNLVECTAVNEVGNAEESIDIGFKLREDGYVDLEYFYLNGTELKENEVYSKIRSIYKQFGKFDEKQYVQDIIEKIKASKIPEKDKTIGDFLEETKNLYEFVWNHSFVGRNTEVILKGSSKSANRNFEIRFLFAKGELYISKSYLNGKEFKPSELFVQLEKTEGEQVVQNVGDNNVDNNLRYIELVKNSSIVSNSQYKTNLSAFKSFLSNPVWSYNEKNKRVILTGSGKYGGKSWNFKFVFEIPVPNKVLLEYAYANNIEMVDEVRDYVISKVFKVSKIGENLSTLVRNTVFKKKTYGEILGTKGWTIDRTNDLVVYSNGKLRVLFFVQPNGAVNVSDFYYAGKRYSKEAMDLLLVGEQGNGVLAIQKALEQRDQISAKKLNKTSTPTSIQSEVTSTEELPEVLIDEPLKNDSQDSDEWMDDSQSSDEVISKEYNEEQEEQQEQQEEQEEQHEEQHEKPSPYQF</sequence>
<name>A0A7C5U5G4_9BACT</name>
<evidence type="ECO:0000256" key="1">
    <source>
        <dbReference type="SAM" id="MobiDB-lite"/>
    </source>
</evidence>
<organism evidence="3">
    <name type="scientific">Fervidobacterium nodosum</name>
    <dbReference type="NCBI Taxonomy" id="2424"/>
    <lineage>
        <taxon>Bacteria</taxon>
        <taxon>Thermotogati</taxon>
        <taxon>Thermotogota</taxon>
        <taxon>Thermotogae</taxon>
        <taxon>Thermotogales</taxon>
        <taxon>Fervidobacteriaceae</taxon>
        <taxon>Fervidobacterium</taxon>
    </lineage>
</organism>
<dbReference type="EMBL" id="DRXW01000091">
    <property type="protein sequence ID" value="HHR33581.1"/>
    <property type="molecule type" value="Genomic_DNA"/>
</dbReference>
<keyword evidence="2" id="KW-1133">Transmembrane helix</keyword>
<gene>
    <name evidence="3" type="ORF">ENM46_01375</name>
</gene>
<keyword evidence="2" id="KW-0472">Membrane</keyword>